<comment type="cofactor">
    <cofactor evidence="11">
        <name>Mg(2+)</name>
        <dbReference type="ChEBI" id="CHEBI:18420"/>
    </cofactor>
    <cofactor evidence="11">
        <name>Mn(2+)</name>
        <dbReference type="ChEBI" id="CHEBI:29035"/>
    </cofactor>
    <text evidence="11">Magnesium. Can also use manganese.</text>
</comment>
<sequence length="372" mass="40893">MNKRINNKENRRYIERKTTCTAKKKLVSIAMTAGMVSLFITGCGAKNKINTSTIFAMDTVMQIEIQGDEALLAEAEKRIRNIEDELSVTKEDSEIGRLNKEKSATLSEDGTKILQDALKVCEATDGSLDISVYPVLKAWGFTTGQFRVPSDDEIKELIANVDHSKIDVDYAGEKECSVRIDDNMQLDLGSVVKGYTGSYLAEFFREKGVTSGLINLGGNVECIGTKPDGDLWRVAIKSPFEDSKSGVLGVIETSDMAVITSGGYERFFEENGEKYWHILDPNTGKPARSGLASVTVVGRNGTVCDGLSTALFVMGEEKAEKFYKEYSTGNKGIAAFDLIMVTEDKKVYVTEGVNTIFSLTEEYADMDVSVIR</sequence>
<keyword evidence="12" id="KW-0175">Coiled coil</keyword>
<evidence type="ECO:0000256" key="8">
    <source>
        <dbReference type="ARBA" id="ARBA00031306"/>
    </source>
</evidence>
<reference evidence="14" key="1">
    <citation type="submission" date="2016-10" db="EMBL/GenBank/DDBJ databases">
        <authorList>
            <person name="Varghese N."/>
            <person name="Submissions S."/>
        </authorList>
    </citation>
    <scope>NUCLEOTIDE SEQUENCE [LARGE SCALE GENOMIC DNA]</scope>
    <source>
        <strain evidence="14">XBD2006</strain>
    </source>
</reference>
<evidence type="ECO:0000256" key="2">
    <source>
        <dbReference type="ARBA" id="ARBA00016337"/>
    </source>
</evidence>
<protein>
    <recommendedName>
        <fullName evidence="2 10">FAD:protein FMN transferase</fullName>
        <ecNumber evidence="1 10">2.7.1.180</ecNumber>
    </recommendedName>
    <alternativeName>
        <fullName evidence="8 10">Flavin transferase</fullName>
    </alternativeName>
</protein>
<name>A0A1G5D235_9FIRM</name>
<dbReference type="SUPFAM" id="SSF143631">
    <property type="entry name" value="ApbE-like"/>
    <property type="match status" value="1"/>
</dbReference>
<evidence type="ECO:0000256" key="10">
    <source>
        <dbReference type="PIRNR" id="PIRNR006268"/>
    </source>
</evidence>
<keyword evidence="6 10" id="KW-0274">FAD</keyword>
<dbReference type="PANTHER" id="PTHR30040">
    <property type="entry name" value="THIAMINE BIOSYNTHESIS LIPOPROTEIN APBE"/>
    <property type="match status" value="1"/>
</dbReference>
<dbReference type="InterPro" id="IPR024932">
    <property type="entry name" value="ApbE"/>
</dbReference>
<keyword evidence="3 10" id="KW-0285">Flavoprotein</keyword>
<dbReference type="Gene3D" id="3.10.520.10">
    <property type="entry name" value="ApbE-like domains"/>
    <property type="match status" value="1"/>
</dbReference>
<evidence type="ECO:0000256" key="1">
    <source>
        <dbReference type="ARBA" id="ARBA00011955"/>
    </source>
</evidence>
<comment type="catalytic activity">
    <reaction evidence="9 10">
        <text>L-threonyl-[protein] + FAD = FMN-L-threonyl-[protein] + AMP + H(+)</text>
        <dbReference type="Rhea" id="RHEA:36847"/>
        <dbReference type="Rhea" id="RHEA-COMP:11060"/>
        <dbReference type="Rhea" id="RHEA-COMP:11061"/>
        <dbReference type="ChEBI" id="CHEBI:15378"/>
        <dbReference type="ChEBI" id="CHEBI:30013"/>
        <dbReference type="ChEBI" id="CHEBI:57692"/>
        <dbReference type="ChEBI" id="CHEBI:74257"/>
        <dbReference type="ChEBI" id="CHEBI:456215"/>
        <dbReference type="EC" id="2.7.1.180"/>
    </reaction>
</comment>
<evidence type="ECO:0000256" key="6">
    <source>
        <dbReference type="ARBA" id="ARBA00022827"/>
    </source>
</evidence>
<dbReference type="GO" id="GO:0016740">
    <property type="term" value="F:transferase activity"/>
    <property type="evidence" value="ECO:0007669"/>
    <property type="project" value="UniProtKB-UniRule"/>
</dbReference>
<dbReference type="AlphaFoldDB" id="A0A1G5D235"/>
<dbReference type="EC" id="2.7.1.180" evidence="1 10"/>
<keyword evidence="5 10" id="KW-0479">Metal-binding</keyword>
<organism evidence="13 14">
    <name type="scientific">Butyrivibrio hungatei</name>
    <dbReference type="NCBI Taxonomy" id="185008"/>
    <lineage>
        <taxon>Bacteria</taxon>
        <taxon>Bacillati</taxon>
        <taxon>Bacillota</taxon>
        <taxon>Clostridia</taxon>
        <taxon>Lachnospirales</taxon>
        <taxon>Lachnospiraceae</taxon>
        <taxon>Butyrivibrio</taxon>
    </lineage>
</organism>
<feature type="binding site" evidence="11">
    <location>
        <position position="309"/>
    </location>
    <ligand>
        <name>Mg(2+)</name>
        <dbReference type="ChEBI" id="CHEBI:18420"/>
    </ligand>
</feature>
<feature type="binding site" evidence="11">
    <location>
        <position position="190"/>
    </location>
    <ligand>
        <name>Mg(2+)</name>
        <dbReference type="ChEBI" id="CHEBI:18420"/>
    </ligand>
</feature>
<dbReference type="RefSeq" id="WP_242871823.1">
    <property type="nucleotide sequence ID" value="NZ_FMUR01000007.1"/>
</dbReference>
<evidence type="ECO:0000256" key="12">
    <source>
        <dbReference type="SAM" id="Coils"/>
    </source>
</evidence>
<evidence type="ECO:0000256" key="5">
    <source>
        <dbReference type="ARBA" id="ARBA00022723"/>
    </source>
</evidence>
<evidence type="ECO:0000313" key="14">
    <source>
        <dbReference type="Proteomes" id="UP000183047"/>
    </source>
</evidence>
<keyword evidence="7 10" id="KW-0460">Magnesium</keyword>
<dbReference type="Pfam" id="PF02424">
    <property type="entry name" value="ApbE"/>
    <property type="match status" value="1"/>
</dbReference>
<proteinExistence type="inferred from homology"/>
<evidence type="ECO:0000256" key="9">
    <source>
        <dbReference type="ARBA" id="ARBA00048540"/>
    </source>
</evidence>
<keyword evidence="14" id="KW-1185">Reference proteome</keyword>
<gene>
    <name evidence="13" type="ORF">SAMN02910451_01339</name>
</gene>
<dbReference type="Proteomes" id="UP000183047">
    <property type="component" value="Unassembled WGS sequence"/>
</dbReference>
<evidence type="ECO:0000256" key="4">
    <source>
        <dbReference type="ARBA" id="ARBA00022679"/>
    </source>
</evidence>
<dbReference type="PANTHER" id="PTHR30040:SF2">
    <property type="entry name" value="FAD:PROTEIN FMN TRANSFERASE"/>
    <property type="match status" value="1"/>
</dbReference>
<dbReference type="GO" id="GO:0046872">
    <property type="term" value="F:metal ion binding"/>
    <property type="evidence" value="ECO:0007669"/>
    <property type="project" value="UniProtKB-UniRule"/>
</dbReference>
<dbReference type="PIRSF" id="PIRSF006268">
    <property type="entry name" value="ApbE"/>
    <property type="match status" value="1"/>
</dbReference>
<comment type="similarity">
    <text evidence="10">Belongs to the ApbE family.</text>
</comment>
<keyword evidence="4 10" id="KW-0808">Transferase</keyword>
<feature type="binding site" evidence="11">
    <location>
        <position position="305"/>
    </location>
    <ligand>
        <name>Mg(2+)</name>
        <dbReference type="ChEBI" id="CHEBI:18420"/>
    </ligand>
</feature>
<evidence type="ECO:0000256" key="11">
    <source>
        <dbReference type="PIRSR" id="PIRSR006268-2"/>
    </source>
</evidence>
<dbReference type="InterPro" id="IPR003374">
    <property type="entry name" value="ApbE-like_sf"/>
</dbReference>
<evidence type="ECO:0000256" key="3">
    <source>
        <dbReference type="ARBA" id="ARBA00022630"/>
    </source>
</evidence>
<accession>A0A1G5D235</accession>
<feature type="coiled-coil region" evidence="12">
    <location>
        <begin position="65"/>
        <end position="92"/>
    </location>
</feature>
<dbReference type="EMBL" id="FMUR01000007">
    <property type="protein sequence ID" value="SCY08520.1"/>
    <property type="molecule type" value="Genomic_DNA"/>
</dbReference>
<keyword evidence="13" id="KW-0449">Lipoprotein</keyword>
<evidence type="ECO:0000256" key="7">
    <source>
        <dbReference type="ARBA" id="ARBA00022842"/>
    </source>
</evidence>
<evidence type="ECO:0000313" key="13">
    <source>
        <dbReference type="EMBL" id="SCY08520.1"/>
    </source>
</evidence>